<protein>
    <submittedName>
        <fullName evidence="2">Uncharacterized protein</fullName>
    </submittedName>
</protein>
<proteinExistence type="predicted"/>
<name>A0AA88HFK7_ARTSF</name>
<evidence type="ECO:0000256" key="1">
    <source>
        <dbReference type="SAM" id="MobiDB-lite"/>
    </source>
</evidence>
<dbReference type="AlphaFoldDB" id="A0AA88HFK7"/>
<reference evidence="2" key="1">
    <citation type="submission" date="2023-07" db="EMBL/GenBank/DDBJ databases">
        <title>Chromosome-level genome assembly of Artemia franciscana.</title>
        <authorList>
            <person name="Jo E."/>
        </authorList>
    </citation>
    <scope>NUCLEOTIDE SEQUENCE</scope>
    <source>
        <tissue evidence="2">Whole body</tissue>
    </source>
</reference>
<comment type="caution">
    <text evidence="2">The sequence shown here is derived from an EMBL/GenBank/DDBJ whole genome shotgun (WGS) entry which is preliminary data.</text>
</comment>
<feature type="region of interest" description="Disordered" evidence="1">
    <location>
        <begin position="52"/>
        <end position="97"/>
    </location>
</feature>
<dbReference type="Proteomes" id="UP001187531">
    <property type="component" value="Unassembled WGS sequence"/>
</dbReference>
<organism evidence="2 3">
    <name type="scientific">Artemia franciscana</name>
    <name type="common">Brine shrimp</name>
    <name type="synonym">Artemia sanfranciscana</name>
    <dbReference type="NCBI Taxonomy" id="6661"/>
    <lineage>
        <taxon>Eukaryota</taxon>
        <taxon>Metazoa</taxon>
        <taxon>Ecdysozoa</taxon>
        <taxon>Arthropoda</taxon>
        <taxon>Crustacea</taxon>
        <taxon>Branchiopoda</taxon>
        <taxon>Anostraca</taxon>
        <taxon>Artemiidae</taxon>
        <taxon>Artemia</taxon>
    </lineage>
</organism>
<keyword evidence="3" id="KW-1185">Reference proteome</keyword>
<accession>A0AA88HFK7</accession>
<gene>
    <name evidence="2" type="ORF">QYM36_016205</name>
</gene>
<sequence>MDVLGTSPKSLSVHKRPKPATPRTAESHKSEIKTSGKSTEVLKAEKVAIKQEPKAAKPDMKVKPFVSDKAKTVQEMKPSSKAGPKTKGCFIEPLVTP</sequence>
<feature type="compositionally biased region" description="Basic and acidic residues" evidence="1">
    <location>
        <begin position="25"/>
        <end position="39"/>
    </location>
</feature>
<evidence type="ECO:0000313" key="2">
    <source>
        <dbReference type="EMBL" id="KAK2706104.1"/>
    </source>
</evidence>
<feature type="region of interest" description="Disordered" evidence="1">
    <location>
        <begin position="1"/>
        <end position="39"/>
    </location>
</feature>
<feature type="compositionally biased region" description="Basic and acidic residues" evidence="1">
    <location>
        <begin position="52"/>
        <end position="74"/>
    </location>
</feature>
<dbReference type="EMBL" id="JAVRJZ010000020">
    <property type="protein sequence ID" value="KAK2706104.1"/>
    <property type="molecule type" value="Genomic_DNA"/>
</dbReference>
<evidence type="ECO:0000313" key="3">
    <source>
        <dbReference type="Proteomes" id="UP001187531"/>
    </source>
</evidence>